<evidence type="ECO:0000256" key="3">
    <source>
        <dbReference type="ARBA" id="ARBA00022676"/>
    </source>
</evidence>
<dbReference type="RefSeq" id="XP_025361309.1">
    <property type="nucleotide sequence ID" value="XM_025509251.1"/>
</dbReference>
<dbReference type="UniPathway" id="UPA00606"/>
<feature type="binding site" evidence="6">
    <location>
        <position position="45"/>
    </location>
    <ligand>
        <name>phosphate</name>
        <dbReference type="ChEBI" id="CHEBI:43474"/>
    </ligand>
</feature>
<dbReference type="GO" id="GO:0005737">
    <property type="term" value="C:cytoplasm"/>
    <property type="evidence" value="ECO:0007669"/>
    <property type="project" value="TreeGrafter"/>
</dbReference>
<dbReference type="GeneID" id="37031074"/>
<feature type="binding site" evidence="6">
    <location>
        <position position="238"/>
    </location>
    <ligand>
        <name>phosphate</name>
        <dbReference type="ChEBI" id="CHEBI:43474"/>
    </ligand>
</feature>
<feature type="binding site" evidence="6">
    <location>
        <position position="261"/>
    </location>
    <ligand>
        <name>a purine D-ribonucleoside</name>
        <dbReference type="ChEBI" id="CHEBI:142355"/>
    </ligand>
</feature>
<keyword evidence="4 5" id="KW-0808">Transferase</keyword>
<protein>
    <recommendedName>
        <fullName evidence="5">Purine nucleoside phosphorylase</fullName>
        <ecNumber evidence="5">2.4.2.1</ecNumber>
    </recommendedName>
    <alternativeName>
        <fullName evidence="5">Inosine-guanosine phosphorylase</fullName>
    </alternativeName>
</protein>
<feature type="binding site" evidence="6">
    <location>
        <position position="219"/>
    </location>
    <ligand>
        <name>a purine D-ribonucleoside</name>
        <dbReference type="ChEBI" id="CHEBI:142355"/>
    </ligand>
</feature>
<dbReference type="STRING" id="1569628.A0A316UN34"/>
<dbReference type="Proteomes" id="UP000245884">
    <property type="component" value="Unassembled WGS sequence"/>
</dbReference>
<proteinExistence type="inferred from homology"/>
<evidence type="ECO:0000256" key="1">
    <source>
        <dbReference type="ARBA" id="ARBA00005058"/>
    </source>
</evidence>
<name>A0A316UN34_9BASI</name>
<dbReference type="InterPro" id="IPR000845">
    <property type="entry name" value="Nucleoside_phosphorylase_d"/>
</dbReference>
<keyword evidence="3 5" id="KW-0328">Glycosyltransferase</keyword>
<dbReference type="SUPFAM" id="SSF53167">
    <property type="entry name" value="Purine and uridine phosphorylases"/>
    <property type="match status" value="1"/>
</dbReference>
<dbReference type="GO" id="GO:0009116">
    <property type="term" value="P:nucleoside metabolic process"/>
    <property type="evidence" value="ECO:0007669"/>
    <property type="project" value="InterPro"/>
</dbReference>
<dbReference type="GO" id="GO:0004731">
    <property type="term" value="F:purine-nucleoside phosphorylase activity"/>
    <property type="evidence" value="ECO:0007669"/>
    <property type="project" value="UniProtKB-EC"/>
</dbReference>
<feature type="binding site" evidence="6">
    <location>
        <begin position="100"/>
        <end position="102"/>
    </location>
    <ligand>
        <name>phosphate</name>
        <dbReference type="ChEBI" id="CHEBI:43474"/>
    </ligand>
</feature>
<dbReference type="CDD" id="cd09009">
    <property type="entry name" value="PNP-EcPNPII_like"/>
    <property type="match status" value="1"/>
</dbReference>
<dbReference type="AlphaFoldDB" id="A0A316UN34"/>
<dbReference type="PANTHER" id="PTHR11904:SF9">
    <property type="entry name" value="PURINE NUCLEOSIDE PHOSPHORYLASE-RELATED"/>
    <property type="match status" value="1"/>
</dbReference>
<dbReference type="Gene3D" id="3.40.50.1580">
    <property type="entry name" value="Nucleoside phosphorylase domain"/>
    <property type="match status" value="1"/>
</dbReference>
<dbReference type="InterPro" id="IPR035994">
    <property type="entry name" value="Nucleoside_phosphorylase_sf"/>
</dbReference>
<comment type="function">
    <text evidence="5">The purine nucleoside phosphorylases catalyze the phosphorolytic breakdown of the N-glycosidic bond in the beta-(deoxy)ribonucleoside molecules, with the formation of the corresponding free purine bases and pentose-1-phosphate.</text>
</comment>
<organism evidence="8 9">
    <name type="scientific">Jaminaea rosea</name>
    <dbReference type="NCBI Taxonomy" id="1569628"/>
    <lineage>
        <taxon>Eukaryota</taxon>
        <taxon>Fungi</taxon>
        <taxon>Dikarya</taxon>
        <taxon>Basidiomycota</taxon>
        <taxon>Ustilaginomycotina</taxon>
        <taxon>Exobasidiomycetes</taxon>
        <taxon>Microstromatales</taxon>
        <taxon>Microstromatales incertae sedis</taxon>
        <taxon>Jaminaea</taxon>
    </lineage>
</organism>
<evidence type="ECO:0000256" key="6">
    <source>
        <dbReference type="PIRSR" id="PIRSR000477-2"/>
    </source>
</evidence>
<gene>
    <name evidence="8" type="ORF">BDZ90DRAFT_280194</name>
</gene>
<reference evidence="8 9" key="1">
    <citation type="journal article" date="2018" name="Mol. Biol. Evol.">
        <title>Broad Genomic Sampling Reveals a Smut Pathogenic Ancestry of the Fungal Clade Ustilaginomycotina.</title>
        <authorList>
            <person name="Kijpornyongpan T."/>
            <person name="Mondo S.J."/>
            <person name="Barry K."/>
            <person name="Sandor L."/>
            <person name="Lee J."/>
            <person name="Lipzen A."/>
            <person name="Pangilinan J."/>
            <person name="LaButti K."/>
            <person name="Hainaut M."/>
            <person name="Henrissat B."/>
            <person name="Grigoriev I.V."/>
            <person name="Spatafora J.W."/>
            <person name="Aime M.C."/>
        </authorList>
    </citation>
    <scope>NUCLEOTIDE SEQUENCE [LARGE SCALE GENOMIC DNA]</scope>
    <source>
        <strain evidence="8 9">MCA 5214</strain>
    </source>
</reference>
<dbReference type="PIRSF" id="PIRSF000477">
    <property type="entry name" value="PurNPase"/>
    <property type="match status" value="1"/>
</dbReference>
<sequence>MASTEPQGEDVLALLPSEFKSAVEHIRSHLPAELARPKWGIICGSGLSTLSSSLTSRIEIPYSSIPGFSRSSVQGHGNALAFGFVTGGSRQVPVVAALGRFHLYEGHTPQQCVFPVRTMKALGIKALVVTNAAGSLSPTLPIGTIMALHDHLSLPTLSSPLNPLVGPNFPLGPRFPPTSNAYDTELRTAFFRSVASLGEKSLERTAEGTYAFVIGPTYESRAECRMLKTLGADVVGMSTVPEVIAARQCGVRVLALSLVTNVVVTTPYFDAKKAALAGQTGAEKVEKPDDDKEAANHEEVLAIGKERSEEMRTLVCKTILGVTDEEL</sequence>
<evidence type="ECO:0000256" key="5">
    <source>
        <dbReference type="PIRNR" id="PIRNR000477"/>
    </source>
</evidence>
<dbReference type="PANTHER" id="PTHR11904">
    <property type="entry name" value="METHYLTHIOADENOSINE/PURINE NUCLEOSIDE PHOSPHORYLASE"/>
    <property type="match status" value="1"/>
</dbReference>
<comment type="similarity">
    <text evidence="2 5">Belongs to the PNP/MTAP phosphorylase family.</text>
</comment>
<dbReference type="NCBIfam" id="TIGR01697">
    <property type="entry name" value="PNPH-PUNA-XAPA"/>
    <property type="match status" value="1"/>
</dbReference>
<evidence type="ECO:0000259" key="7">
    <source>
        <dbReference type="Pfam" id="PF01048"/>
    </source>
</evidence>
<feature type="binding site" evidence="6">
    <location>
        <position position="76"/>
    </location>
    <ligand>
        <name>phosphate</name>
        <dbReference type="ChEBI" id="CHEBI:43474"/>
    </ligand>
</feature>
<comment type="pathway">
    <text evidence="1 5">Purine metabolism; purine nucleoside salvage.</text>
</comment>
<feature type="domain" description="Nucleoside phosphorylase" evidence="7">
    <location>
        <begin position="40"/>
        <end position="311"/>
    </location>
</feature>
<dbReference type="OrthoDB" id="10261782at2759"/>
<dbReference type="NCBIfam" id="NF006054">
    <property type="entry name" value="PRK08202.1"/>
    <property type="match status" value="1"/>
</dbReference>
<dbReference type="EC" id="2.4.2.1" evidence="5"/>
<feature type="binding site" evidence="6">
    <location>
        <position position="132"/>
    </location>
    <ligand>
        <name>phosphate</name>
        <dbReference type="ChEBI" id="CHEBI:43474"/>
    </ligand>
</feature>
<accession>A0A316UN34</accession>
<dbReference type="EMBL" id="KZ819670">
    <property type="protein sequence ID" value="PWN26697.1"/>
    <property type="molecule type" value="Genomic_DNA"/>
</dbReference>
<dbReference type="InterPro" id="IPR011268">
    <property type="entry name" value="Purine_phosphorylase"/>
</dbReference>
<keyword evidence="9" id="KW-1185">Reference proteome</keyword>
<evidence type="ECO:0000313" key="8">
    <source>
        <dbReference type="EMBL" id="PWN26697.1"/>
    </source>
</evidence>
<evidence type="ECO:0000256" key="2">
    <source>
        <dbReference type="ARBA" id="ARBA00006751"/>
    </source>
</evidence>
<dbReference type="Pfam" id="PF01048">
    <property type="entry name" value="PNP_UDP_1"/>
    <property type="match status" value="1"/>
</dbReference>
<evidence type="ECO:0000256" key="4">
    <source>
        <dbReference type="ARBA" id="ARBA00022679"/>
    </source>
</evidence>
<evidence type="ECO:0000313" key="9">
    <source>
        <dbReference type="Proteomes" id="UP000245884"/>
    </source>
</evidence>